<dbReference type="RefSeq" id="WP_140618603.1">
    <property type="nucleotide sequence ID" value="NZ_VFRQ01000001.1"/>
</dbReference>
<evidence type="ECO:0000313" key="10">
    <source>
        <dbReference type="EMBL" id="TPE46014.1"/>
    </source>
</evidence>
<dbReference type="Proteomes" id="UP000316727">
    <property type="component" value="Unassembled WGS sequence"/>
</dbReference>
<name>A0A501WD44_9BACT</name>
<keyword evidence="6" id="KW-0472">Membrane</keyword>
<evidence type="ECO:0000256" key="1">
    <source>
        <dbReference type="ARBA" id="ARBA00004442"/>
    </source>
</evidence>
<proteinExistence type="inferred from homology"/>
<protein>
    <submittedName>
        <fullName evidence="10">TolC family protein</fullName>
    </submittedName>
</protein>
<evidence type="ECO:0000256" key="6">
    <source>
        <dbReference type="ARBA" id="ARBA00023136"/>
    </source>
</evidence>
<dbReference type="InterPro" id="IPR051906">
    <property type="entry name" value="TolC-like"/>
</dbReference>
<keyword evidence="4" id="KW-1134">Transmembrane beta strand</keyword>
<keyword evidence="7" id="KW-0998">Cell outer membrane</keyword>
<accession>A0A501WD44</accession>
<keyword evidence="9" id="KW-0732">Signal</keyword>
<reference evidence="10 11" key="1">
    <citation type="submission" date="2019-06" db="EMBL/GenBank/DDBJ databases">
        <title>A novel bacterium of genus Pontibacter, isolated from marine sediment.</title>
        <authorList>
            <person name="Huang H."/>
            <person name="Mo K."/>
            <person name="Hu Y."/>
        </authorList>
    </citation>
    <scope>NUCLEOTIDE SEQUENCE [LARGE SCALE GENOMIC DNA]</scope>
    <source>
        <strain evidence="10 11">HB172049</strain>
    </source>
</reference>
<keyword evidence="3" id="KW-0813">Transport</keyword>
<organism evidence="10 11">
    <name type="scientific">Pontibacter mangrovi</name>
    <dbReference type="NCBI Taxonomy" id="2589816"/>
    <lineage>
        <taxon>Bacteria</taxon>
        <taxon>Pseudomonadati</taxon>
        <taxon>Bacteroidota</taxon>
        <taxon>Cytophagia</taxon>
        <taxon>Cytophagales</taxon>
        <taxon>Hymenobacteraceae</taxon>
        <taxon>Pontibacter</taxon>
    </lineage>
</organism>
<evidence type="ECO:0000256" key="5">
    <source>
        <dbReference type="ARBA" id="ARBA00022692"/>
    </source>
</evidence>
<keyword evidence="5" id="KW-0812">Transmembrane</keyword>
<evidence type="ECO:0000256" key="3">
    <source>
        <dbReference type="ARBA" id="ARBA00022448"/>
    </source>
</evidence>
<comment type="subcellular location">
    <subcellularLocation>
        <location evidence="1">Cell outer membrane</location>
    </subcellularLocation>
</comment>
<gene>
    <name evidence="10" type="ORF">FJM65_01325</name>
</gene>
<sequence length="456" mass="51311">MKKNSIYSRWLPQHFFSVAKKRALIPLLVLGLSGAAAAQEVRPLSLQEAITMGIENSKQLQLSQAKVEEAIARYNQTKDKALPTGNVSYTYNHAEIPTTTFRMSEQGEPFYLPRRADAFIGTASLQEVLFSGNRLKYAQETTGLLTQIARLDVEKDEEEVAYHITEAYLSLYKLQQSQKVVNQNLEDVDRQINRAQRFFEQGLVTKNDVLRFQLQRSNIELSQVDLETNRKIVVYNLALLLGLPEDADFVAQEVASPEQLAANLSTYLDSAMVNRQELRSLGLQQRVAENNLKSVRAEKLPSVILGADAYFINPSGAFVPSKNSFIAPFTAGATVAWNFDELWLNKNKAQEAIVKRTEADLGRLTAIDMVKTEVNKSYQQYQQAKERVHILEAAIAQARENDRILESQYQNKVATATDRIDAETQLFQQLVNLELAKADAALAYYTLLKSTGNIIQ</sequence>
<dbReference type="GO" id="GO:0015562">
    <property type="term" value="F:efflux transmembrane transporter activity"/>
    <property type="evidence" value="ECO:0007669"/>
    <property type="project" value="InterPro"/>
</dbReference>
<comment type="caution">
    <text evidence="10">The sequence shown here is derived from an EMBL/GenBank/DDBJ whole genome shotgun (WGS) entry which is preliminary data.</text>
</comment>
<dbReference type="InterPro" id="IPR003423">
    <property type="entry name" value="OMP_efflux"/>
</dbReference>
<evidence type="ECO:0000256" key="8">
    <source>
        <dbReference type="SAM" id="Coils"/>
    </source>
</evidence>
<evidence type="ECO:0000256" key="9">
    <source>
        <dbReference type="SAM" id="SignalP"/>
    </source>
</evidence>
<dbReference type="PANTHER" id="PTHR30026:SF20">
    <property type="entry name" value="OUTER MEMBRANE PROTEIN TOLC"/>
    <property type="match status" value="1"/>
</dbReference>
<evidence type="ECO:0000256" key="4">
    <source>
        <dbReference type="ARBA" id="ARBA00022452"/>
    </source>
</evidence>
<dbReference type="Gene3D" id="1.20.1600.10">
    <property type="entry name" value="Outer membrane efflux proteins (OEP)"/>
    <property type="match status" value="1"/>
</dbReference>
<evidence type="ECO:0000313" key="11">
    <source>
        <dbReference type="Proteomes" id="UP000316727"/>
    </source>
</evidence>
<feature type="coiled-coil region" evidence="8">
    <location>
        <begin position="367"/>
        <end position="401"/>
    </location>
</feature>
<keyword evidence="11" id="KW-1185">Reference proteome</keyword>
<evidence type="ECO:0000256" key="7">
    <source>
        <dbReference type="ARBA" id="ARBA00023237"/>
    </source>
</evidence>
<evidence type="ECO:0000256" key="2">
    <source>
        <dbReference type="ARBA" id="ARBA00007613"/>
    </source>
</evidence>
<keyword evidence="8" id="KW-0175">Coiled coil</keyword>
<dbReference type="GO" id="GO:0009279">
    <property type="term" value="C:cell outer membrane"/>
    <property type="evidence" value="ECO:0007669"/>
    <property type="project" value="UniProtKB-SubCell"/>
</dbReference>
<feature type="chain" id="PRO_5021502671" evidence="9">
    <location>
        <begin position="39"/>
        <end position="456"/>
    </location>
</feature>
<dbReference type="PANTHER" id="PTHR30026">
    <property type="entry name" value="OUTER MEMBRANE PROTEIN TOLC"/>
    <property type="match status" value="1"/>
</dbReference>
<dbReference type="Pfam" id="PF02321">
    <property type="entry name" value="OEP"/>
    <property type="match status" value="2"/>
</dbReference>
<dbReference type="OrthoDB" id="916581at2"/>
<dbReference type="SUPFAM" id="SSF56954">
    <property type="entry name" value="Outer membrane efflux proteins (OEP)"/>
    <property type="match status" value="1"/>
</dbReference>
<dbReference type="GO" id="GO:0015288">
    <property type="term" value="F:porin activity"/>
    <property type="evidence" value="ECO:0007669"/>
    <property type="project" value="TreeGrafter"/>
</dbReference>
<feature type="signal peptide" evidence="9">
    <location>
        <begin position="1"/>
        <end position="38"/>
    </location>
</feature>
<dbReference type="GO" id="GO:1990281">
    <property type="term" value="C:efflux pump complex"/>
    <property type="evidence" value="ECO:0007669"/>
    <property type="project" value="TreeGrafter"/>
</dbReference>
<comment type="similarity">
    <text evidence="2">Belongs to the outer membrane factor (OMF) (TC 1.B.17) family.</text>
</comment>
<dbReference type="AlphaFoldDB" id="A0A501WD44"/>
<dbReference type="EMBL" id="VFRQ01000001">
    <property type="protein sequence ID" value="TPE46014.1"/>
    <property type="molecule type" value="Genomic_DNA"/>
</dbReference>